<feature type="region of interest" description="Disordered" evidence="1">
    <location>
        <begin position="1"/>
        <end position="23"/>
    </location>
</feature>
<reference evidence="3" key="1">
    <citation type="submission" date="2015-03" db="EMBL/GenBank/DDBJ databases">
        <authorList>
            <consortium name="Pathogen Informatics"/>
        </authorList>
    </citation>
    <scope>NUCLEOTIDE SEQUENCE [LARGE SCALE GENOMIC DNA]</scope>
    <source>
        <strain evidence="3">N09902308</strain>
    </source>
</reference>
<accession>A0A916LGF5</accession>
<evidence type="ECO:0000313" key="2">
    <source>
        <dbReference type="EMBL" id="CPB43374.1"/>
    </source>
</evidence>
<gene>
    <name evidence="2" type="ORF">ERS007739_05244</name>
</gene>
<name>A0A916LGF5_MYCTX</name>
<evidence type="ECO:0000256" key="1">
    <source>
        <dbReference type="SAM" id="MobiDB-lite"/>
    </source>
</evidence>
<dbReference type="AlphaFoldDB" id="A0A916LGF5"/>
<feature type="compositionally biased region" description="Polar residues" evidence="1">
    <location>
        <begin position="13"/>
        <end position="23"/>
    </location>
</feature>
<organism evidence="2 3">
    <name type="scientific">Mycobacterium tuberculosis</name>
    <dbReference type="NCBI Taxonomy" id="1773"/>
    <lineage>
        <taxon>Bacteria</taxon>
        <taxon>Bacillati</taxon>
        <taxon>Actinomycetota</taxon>
        <taxon>Actinomycetes</taxon>
        <taxon>Mycobacteriales</taxon>
        <taxon>Mycobacteriaceae</taxon>
        <taxon>Mycobacterium</taxon>
        <taxon>Mycobacterium tuberculosis complex</taxon>
    </lineage>
</organism>
<proteinExistence type="predicted"/>
<comment type="caution">
    <text evidence="2">The sequence shown here is derived from an EMBL/GenBank/DDBJ whole genome shotgun (WGS) entry which is preliminary data.</text>
</comment>
<evidence type="ECO:0000313" key="3">
    <source>
        <dbReference type="Proteomes" id="UP000039021"/>
    </source>
</evidence>
<dbReference type="EMBL" id="CSBK01003974">
    <property type="protein sequence ID" value="CPB43374.1"/>
    <property type="molecule type" value="Genomic_DNA"/>
</dbReference>
<dbReference type="Proteomes" id="UP000039021">
    <property type="component" value="Unassembled WGS sequence"/>
</dbReference>
<sequence length="74" mass="7511">MRCNAATLAPISTPASANGRSHQSASMVVLTVSTCPGAARVPTPISPIGQSELSMSMVCCARRPGGVLVSIRCP</sequence>
<protein>
    <submittedName>
        <fullName evidence="2">Uncharacterized protein</fullName>
    </submittedName>
</protein>